<proteinExistence type="predicted"/>
<evidence type="ECO:0000256" key="5">
    <source>
        <dbReference type="ARBA" id="ARBA00022827"/>
    </source>
</evidence>
<dbReference type="InterPro" id="IPR006058">
    <property type="entry name" value="2Fe2S_fd_BS"/>
</dbReference>
<evidence type="ECO:0000256" key="1">
    <source>
        <dbReference type="ARBA" id="ARBA00001974"/>
    </source>
</evidence>
<dbReference type="Gene3D" id="3.40.50.80">
    <property type="entry name" value="Nucleotide-binding domain of ferredoxin-NADP reductase (FNR) module"/>
    <property type="match status" value="1"/>
</dbReference>
<dbReference type="InterPro" id="IPR017938">
    <property type="entry name" value="Riboflavin_synthase-like_b-brl"/>
</dbReference>
<dbReference type="AlphaFoldDB" id="A0A250WYW8"/>
<name>A0A250WYW8_9CHLO</name>
<gene>
    <name evidence="11" type="ORF">CEUSTIGMA_g3143.t1</name>
</gene>
<keyword evidence="5" id="KW-0274">FAD</keyword>
<reference evidence="11 12" key="1">
    <citation type="submission" date="2017-08" db="EMBL/GenBank/DDBJ databases">
        <title>Acidophilic green algal genome provides insights into adaptation to an acidic environment.</title>
        <authorList>
            <person name="Hirooka S."/>
            <person name="Hirose Y."/>
            <person name="Kanesaki Y."/>
            <person name="Higuchi S."/>
            <person name="Fujiwara T."/>
            <person name="Onuma R."/>
            <person name="Era A."/>
            <person name="Ohbayashi R."/>
            <person name="Uzuka A."/>
            <person name="Nozaki H."/>
            <person name="Yoshikawa H."/>
            <person name="Miyagishima S.Y."/>
        </authorList>
    </citation>
    <scope>NUCLEOTIDE SEQUENCE [LARGE SCALE GENOMIC DNA]</scope>
    <source>
        <strain evidence="11 12">NIES-2499</strain>
    </source>
</reference>
<evidence type="ECO:0000256" key="2">
    <source>
        <dbReference type="ARBA" id="ARBA00022630"/>
    </source>
</evidence>
<dbReference type="SUPFAM" id="SSF54292">
    <property type="entry name" value="2Fe-2S ferredoxin-like"/>
    <property type="match status" value="1"/>
</dbReference>
<evidence type="ECO:0000256" key="8">
    <source>
        <dbReference type="ARBA" id="ARBA00023014"/>
    </source>
</evidence>
<dbReference type="InterPro" id="IPR012675">
    <property type="entry name" value="Beta-grasp_dom_sf"/>
</dbReference>
<dbReference type="InterPro" id="IPR017927">
    <property type="entry name" value="FAD-bd_FR_type"/>
</dbReference>
<keyword evidence="3" id="KW-0001">2Fe-2S</keyword>
<dbReference type="PROSITE" id="PS00197">
    <property type="entry name" value="2FE2S_FER_1"/>
    <property type="match status" value="1"/>
</dbReference>
<evidence type="ECO:0000256" key="7">
    <source>
        <dbReference type="ARBA" id="ARBA00023004"/>
    </source>
</evidence>
<sequence>MANTGYGPWRPFLIKTIKDESSNVKSFYFEPADGIPVPPHIPGQHLRIRLPSLSDTERAYTISSQPDGIGYRISVRKLGSASSHLHEACSVGTQVFVKAPGGKFLLDISSTRNAVLLSAGIGITPMLAMLEGAQPSPPAGIVWIHVARNRLEHPFREQVQEICKKSGIPSHIWYTQPSKEDLIHEHYTRAGRLSGADLIDLFGGAEAAKSKDWYVCGPQPFWIDIKAALLGAGVPESQLKTEHFGGGRGAAAAPVVDKEVSGAITSFYVPGEEEDIPAIEEAHAVRVTLAKSGIKFLWVKGQSPPCLLEAGEAAGADLDSGCRSGMCGACSQKMVCGRVAYDETVESTPERADATSKGQVLFCCSVPVATGKKVEDAGGDLPVYEGIRMYSNHKLLKCNSTRDQKSVLFKRARVSAANNLFSTCRRRLTLFCTRDAATGPGYTAQQSVETLHILVSRCEEAAGLDLDVLELQARVKELSHHALVNIQRLSPGQLVRVIHSLTSVTDKAHYSASPLSERGVNIASALPLTLWMSIGKKLSSAIAHQKLRAEDIAEMMWEFAQHGQFPRGLFDAASRSLVGLPPLEESLLCLTCSEADDEDTPCGTTADDEAVHHVTLDCLQPEDLYRLAWAFTGAWLHDERHRAIRDVQLMDGITKALSLQIQDASSALLVHSLAILAEIPHYDPHLYDLTASVILSRGHLMKSLDELLSCRDDEVADTGHSQDIKSPLSCGSSGSVAVCLGDADVLLAVKAYSKVQHRNSPKFMSAAFHRVHQIAHELPSEQLLAMATAMNRTGFCHNALMKFIIVDADGTADPQLLGDSYSSMAPAVDVSHERQLSNRVVKYTPTQLLELSRAIASVQHNDPVYYDKALRAILKSVNLAQLQQDLDRELSDNCGSTTPDGIKK</sequence>
<dbReference type="SUPFAM" id="SSF52343">
    <property type="entry name" value="Ferredoxin reductase-like, C-terminal NADP-linked domain"/>
    <property type="match status" value="1"/>
</dbReference>
<evidence type="ECO:0000256" key="9">
    <source>
        <dbReference type="ARBA" id="ARBA00034078"/>
    </source>
</evidence>
<keyword evidence="7" id="KW-0408">Iron</keyword>
<dbReference type="STRING" id="1157962.A0A250WYW8"/>
<dbReference type="Pfam" id="PF00970">
    <property type="entry name" value="FAD_binding_6"/>
    <property type="match status" value="1"/>
</dbReference>
<keyword evidence="4" id="KW-0479">Metal-binding</keyword>
<dbReference type="Gene3D" id="3.10.20.30">
    <property type="match status" value="1"/>
</dbReference>
<dbReference type="PROSITE" id="PS51384">
    <property type="entry name" value="FAD_FR"/>
    <property type="match status" value="1"/>
</dbReference>
<dbReference type="GO" id="GO:0046872">
    <property type="term" value="F:metal ion binding"/>
    <property type="evidence" value="ECO:0007669"/>
    <property type="project" value="UniProtKB-KW"/>
</dbReference>
<dbReference type="InterPro" id="IPR008333">
    <property type="entry name" value="Cbr1-like_FAD-bd_dom"/>
</dbReference>
<dbReference type="Proteomes" id="UP000232323">
    <property type="component" value="Unassembled WGS sequence"/>
</dbReference>
<dbReference type="GO" id="GO:0050660">
    <property type="term" value="F:flavin adenine dinucleotide binding"/>
    <property type="evidence" value="ECO:0007669"/>
    <property type="project" value="TreeGrafter"/>
</dbReference>
<dbReference type="GO" id="GO:0051537">
    <property type="term" value="F:2 iron, 2 sulfur cluster binding"/>
    <property type="evidence" value="ECO:0007669"/>
    <property type="project" value="UniProtKB-KW"/>
</dbReference>
<evidence type="ECO:0000256" key="6">
    <source>
        <dbReference type="ARBA" id="ARBA00023002"/>
    </source>
</evidence>
<dbReference type="PANTHER" id="PTHR47354:SF8">
    <property type="entry name" value="1,2-PHENYLACETYL-COA EPOXIDASE, SUBUNIT E"/>
    <property type="match status" value="1"/>
</dbReference>
<dbReference type="CDD" id="cd06184">
    <property type="entry name" value="flavohem_like_fad_nad_binding"/>
    <property type="match status" value="1"/>
</dbReference>
<evidence type="ECO:0000256" key="3">
    <source>
        <dbReference type="ARBA" id="ARBA00022714"/>
    </source>
</evidence>
<comment type="cofactor">
    <cofactor evidence="1">
        <name>FAD</name>
        <dbReference type="ChEBI" id="CHEBI:57692"/>
    </cofactor>
</comment>
<comment type="caution">
    <text evidence="11">The sequence shown here is derived from an EMBL/GenBank/DDBJ whole genome shotgun (WGS) entry which is preliminary data.</text>
</comment>
<evidence type="ECO:0000259" key="10">
    <source>
        <dbReference type="PROSITE" id="PS51384"/>
    </source>
</evidence>
<keyword evidence="2" id="KW-0285">Flavoprotein</keyword>
<evidence type="ECO:0000313" key="12">
    <source>
        <dbReference type="Proteomes" id="UP000232323"/>
    </source>
</evidence>
<dbReference type="OrthoDB" id="561909at2759"/>
<dbReference type="PANTHER" id="PTHR47354">
    <property type="entry name" value="NADH OXIDOREDUCTASE HCR"/>
    <property type="match status" value="1"/>
</dbReference>
<keyword evidence="12" id="KW-1185">Reference proteome</keyword>
<dbReference type="InterPro" id="IPR001433">
    <property type="entry name" value="OxRdtase_FAD/NAD-bd"/>
</dbReference>
<keyword evidence="8" id="KW-0411">Iron-sulfur</keyword>
<feature type="domain" description="FAD-binding FR-type" evidence="10">
    <location>
        <begin position="7"/>
        <end position="107"/>
    </location>
</feature>
<dbReference type="GO" id="GO:0016491">
    <property type="term" value="F:oxidoreductase activity"/>
    <property type="evidence" value="ECO:0007669"/>
    <property type="project" value="UniProtKB-KW"/>
</dbReference>
<dbReference type="Gene3D" id="2.40.30.10">
    <property type="entry name" value="Translation factors"/>
    <property type="match status" value="1"/>
</dbReference>
<accession>A0A250WYW8</accession>
<dbReference type="Pfam" id="PF00111">
    <property type="entry name" value="Fer2"/>
    <property type="match status" value="1"/>
</dbReference>
<keyword evidence="6" id="KW-0560">Oxidoreductase</keyword>
<dbReference type="EMBL" id="BEGY01000013">
    <property type="protein sequence ID" value="GAX75700.1"/>
    <property type="molecule type" value="Genomic_DNA"/>
</dbReference>
<comment type="cofactor">
    <cofactor evidence="9">
        <name>[2Fe-2S] cluster</name>
        <dbReference type="ChEBI" id="CHEBI:190135"/>
    </cofactor>
</comment>
<protein>
    <recommendedName>
        <fullName evidence="10">FAD-binding FR-type domain-containing protein</fullName>
    </recommendedName>
</protein>
<dbReference type="CDD" id="cd00207">
    <property type="entry name" value="fer2"/>
    <property type="match status" value="1"/>
</dbReference>
<organism evidence="11 12">
    <name type="scientific">Chlamydomonas eustigma</name>
    <dbReference type="NCBI Taxonomy" id="1157962"/>
    <lineage>
        <taxon>Eukaryota</taxon>
        <taxon>Viridiplantae</taxon>
        <taxon>Chlorophyta</taxon>
        <taxon>core chlorophytes</taxon>
        <taxon>Chlorophyceae</taxon>
        <taxon>CS clade</taxon>
        <taxon>Chlamydomonadales</taxon>
        <taxon>Chlamydomonadaceae</taxon>
        <taxon>Chlamydomonas</taxon>
    </lineage>
</organism>
<dbReference type="InterPro" id="IPR036010">
    <property type="entry name" value="2Fe-2S_ferredoxin-like_sf"/>
</dbReference>
<dbReference type="InterPro" id="IPR050415">
    <property type="entry name" value="MRET"/>
</dbReference>
<dbReference type="InterPro" id="IPR001041">
    <property type="entry name" value="2Fe-2S_ferredoxin-type"/>
</dbReference>
<dbReference type="Pfam" id="PF00175">
    <property type="entry name" value="NAD_binding_1"/>
    <property type="match status" value="1"/>
</dbReference>
<evidence type="ECO:0000313" key="11">
    <source>
        <dbReference type="EMBL" id="GAX75700.1"/>
    </source>
</evidence>
<dbReference type="SUPFAM" id="SSF63380">
    <property type="entry name" value="Riboflavin synthase domain-like"/>
    <property type="match status" value="1"/>
</dbReference>
<evidence type="ECO:0000256" key="4">
    <source>
        <dbReference type="ARBA" id="ARBA00022723"/>
    </source>
</evidence>
<dbReference type="InterPro" id="IPR039261">
    <property type="entry name" value="FNR_nucleotide-bd"/>
</dbReference>